<dbReference type="PIRSF" id="PIRSF005572">
    <property type="entry name" value="NifS"/>
    <property type="match status" value="1"/>
</dbReference>
<feature type="domain" description="Aminotransferase class V" evidence="11">
    <location>
        <begin position="3"/>
        <end position="376"/>
    </location>
</feature>
<evidence type="ECO:0000256" key="3">
    <source>
        <dbReference type="ARBA" id="ARBA00012239"/>
    </source>
</evidence>
<evidence type="ECO:0000256" key="5">
    <source>
        <dbReference type="ARBA" id="ARBA00022723"/>
    </source>
</evidence>
<dbReference type="InterPro" id="IPR015421">
    <property type="entry name" value="PyrdxlP-dep_Trfase_major"/>
</dbReference>
<dbReference type="RefSeq" id="WP_344061740.1">
    <property type="nucleotide sequence ID" value="NZ_BAAAPN010000015.1"/>
</dbReference>
<comment type="similarity">
    <text evidence="2">Belongs to the class-V pyridoxal-phosphate-dependent aminotransferase family. NifS/IscS subfamily.</text>
</comment>
<dbReference type="InterPro" id="IPR015422">
    <property type="entry name" value="PyrdxlP-dep_Trfase_small"/>
</dbReference>
<keyword evidence="6" id="KW-0663">Pyridoxal phosphate</keyword>
<evidence type="ECO:0000256" key="6">
    <source>
        <dbReference type="ARBA" id="ARBA00022898"/>
    </source>
</evidence>
<dbReference type="EMBL" id="BAAAPN010000015">
    <property type="protein sequence ID" value="GAA1747728.1"/>
    <property type="molecule type" value="Genomic_DNA"/>
</dbReference>
<dbReference type="Gene3D" id="3.90.1150.10">
    <property type="entry name" value="Aspartate Aminotransferase, domain 1"/>
    <property type="match status" value="1"/>
</dbReference>
<dbReference type="SUPFAM" id="SSF53383">
    <property type="entry name" value="PLP-dependent transferases"/>
    <property type="match status" value="1"/>
</dbReference>
<dbReference type="PANTHER" id="PTHR11601">
    <property type="entry name" value="CYSTEINE DESULFURYLASE FAMILY MEMBER"/>
    <property type="match status" value="1"/>
</dbReference>
<comment type="catalytic activity">
    <reaction evidence="9">
        <text>(sulfur carrier)-H + L-cysteine = (sulfur carrier)-SH + L-alanine</text>
        <dbReference type="Rhea" id="RHEA:43892"/>
        <dbReference type="Rhea" id="RHEA-COMP:14737"/>
        <dbReference type="Rhea" id="RHEA-COMP:14739"/>
        <dbReference type="ChEBI" id="CHEBI:29917"/>
        <dbReference type="ChEBI" id="CHEBI:35235"/>
        <dbReference type="ChEBI" id="CHEBI:57972"/>
        <dbReference type="ChEBI" id="CHEBI:64428"/>
        <dbReference type="EC" id="2.8.1.7"/>
    </reaction>
</comment>
<evidence type="ECO:0000313" key="12">
    <source>
        <dbReference type="EMBL" id="GAA1747728.1"/>
    </source>
</evidence>
<keyword evidence="7" id="KW-0408">Iron</keyword>
<dbReference type="PROSITE" id="PS00595">
    <property type="entry name" value="AA_TRANSFER_CLASS_5"/>
    <property type="match status" value="1"/>
</dbReference>
<comment type="cofactor">
    <cofactor evidence="1 10">
        <name>pyridoxal 5'-phosphate</name>
        <dbReference type="ChEBI" id="CHEBI:597326"/>
    </cofactor>
</comment>
<dbReference type="InterPro" id="IPR020578">
    <property type="entry name" value="Aminotrans_V_PyrdxlP_BS"/>
</dbReference>
<dbReference type="PANTHER" id="PTHR11601:SF34">
    <property type="entry name" value="CYSTEINE DESULFURASE"/>
    <property type="match status" value="1"/>
</dbReference>
<dbReference type="InterPro" id="IPR016454">
    <property type="entry name" value="Cysteine_dSase"/>
</dbReference>
<dbReference type="InterPro" id="IPR000192">
    <property type="entry name" value="Aminotrans_V_dom"/>
</dbReference>
<organism evidence="12 13">
    <name type="scientific">Nostocoides vanveenii</name>
    <dbReference type="NCBI Taxonomy" id="330835"/>
    <lineage>
        <taxon>Bacteria</taxon>
        <taxon>Bacillati</taxon>
        <taxon>Actinomycetota</taxon>
        <taxon>Actinomycetes</taxon>
        <taxon>Micrococcales</taxon>
        <taxon>Intrasporangiaceae</taxon>
        <taxon>Nostocoides</taxon>
    </lineage>
</organism>
<reference evidence="12 13" key="1">
    <citation type="journal article" date="2019" name="Int. J. Syst. Evol. Microbiol.">
        <title>The Global Catalogue of Microorganisms (GCM) 10K type strain sequencing project: providing services to taxonomists for standard genome sequencing and annotation.</title>
        <authorList>
            <consortium name="The Broad Institute Genomics Platform"/>
            <consortium name="The Broad Institute Genome Sequencing Center for Infectious Disease"/>
            <person name="Wu L."/>
            <person name="Ma J."/>
        </authorList>
    </citation>
    <scope>NUCLEOTIDE SEQUENCE [LARGE SCALE GENOMIC DNA]</scope>
    <source>
        <strain evidence="12 13">JCM 15591</strain>
    </source>
</reference>
<dbReference type="Gene3D" id="3.40.640.10">
    <property type="entry name" value="Type I PLP-dependent aspartate aminotransferase-like (Major domain)"/>
    <property type="match status" value="1"/>
</dbReference>
<evidence type="ECO:0000256" key="2">
    <source>
        <dbReference type="ARBA" id="ARBA00006490"/>
    </source>
</evidence>
<keyword evidence="4" id="KW-0808">Transferase</keyword>
<dbReference type="Gene3D" id="1.10.260.50">
    <property type="match status" value="1"/>
</dbReference>
<accession>A0ABN2K3U2</accession>
<protein>
    <recommendedName>
        <fullName evidence="3">cysteine desulfurase</fullName>
        <ecNumber evidence="3">2.8.1.7</ecNumber>
    </recommendedName>
</protein>
<evidence type="ECO:0000256" key="8">
    <source>
        <dbReference type="ARBA" id="ARBA00023014"/>
    </source>
</evidence>
<sequence>MTVYLDHAATTPMLPAARAAMIEQLEHTGNASAIHSLGREARRVVEESRERIAAAVGALPSEVIFTSGGTEADNLAVKGTYAARHAALPARRRLVVGGIEHHAVLDPVEYLLGQEGAEVTFVEPAPDGLITPDALAEALGPDPGDVALISIMWANNEIGTIAPIPALAAIAREHGIPMHSDAVQAVGHIRVDFAASGLDLLTLTGHKLGGPVGIGALLARRDARLVPLLHGGGQERQVRSGTLDVPAIAALAVAIDESVAGLAQESQRQIALRDNLIERALALGLDLHLTGAWTPGNADDRLPGNVHLRVPGADGDSLLFLLDAADIACATGSACSAGVPRASHVVLALGIPDEEARGALRLSLGHTSTQSDVDAVIAALPAAVERARRARGAA</sequence>
<proteinExistence type="inferred from homology"/>
<evidence type="ECO:0000256" key="9">
    <source>
        <dbReference type="ARBA" id="ARBA00050776"/>
    </source>
</evidence>
<evidence type="ECO:0000259" key="11">
    <source>
        <dbReference type="Pfam" id="PF00266"/>
    </source>
</evidence>
<dbReference type="Proteomes" id="UP001501475">
    <property type="component" value="Unassembled WGS sequence"/>
</dbReference>
<evidence type="ECO:0000256" key="7">
    <source>
        <dbReference type="ARBA" id="ARBA00023004"/>
    </source>
</evidence>
<keyword evidence="5" id="KW-0479">Metal-binding</keyword>
<comment type="caution">
    <text evidence="12">The sequence shown here is derived from an EMBL/GenBank/DDBJ whole genome shotgun (WGS) entry which is preliminary data.</text>
</comment>
<keyword evidence="8" id="KW-0411">Iron-sulfur</keyword>
<evidence type="ECO:0000256" key="1">
    <source>
        <dbReference type="ARBA" id="ARBA00001933"/>
    </source>
</evidence>
<keyword evidence="13" id="KW-1185">Reference proteome</keyword>
<gene>
    <name evidence="12" type="ORF">GCM10009810_05400</name>
</gene>
<dbReference type="InterPro" id="IPR015424">
    <property type="entry name" value="PyrdxlP-dep_Trfase"/>
</dbReference>
<dbReference type="EC" id="2.8.1.7" evidence="3"/>
<evidence type="ECO:0000313" key="13">
    <source>
        <dbReference type="Proteomes" id="UP001501475"/>
    </source>
</evidence>
<evidence type="ECO:0000256" key="4">
    <source>
        <dbReference type="ARBA" id="ARBA00022679"/>
    </source>
</evidence>
<evidence type="ECO:0000256" key="10">
    <source>
        <dbReference type="RuleBase" id="RU004504"/>
    </source>
</evidence>
<dbReference type="Pfam" id="PF00266">
    <property type="entry name" value="Aminotran_5"/>
    <property type="match status" value="1"/>
</dbReference>
<name>A0ABN2K3U2_9MICO</name>